<dbReference type="AlphaFoldDB" id="A0A1E3PZZ1"/>
<accession>A0A1E3PZZ1</accession>
<gene>
    <name evidence="1" type="ORF">LIPSTDRAFT_73602</name>
</gene>
<name>A0A1E3PZZ1_LIPST</name>
<dbReference type="EMBL" id="KV454298">
    <property type="protein sequence ID" value="ODQ71019.1"/>
    <property type="molecule type" value="Genomic_DNA"/>
</dbReference>
<reference evidence="1 2" key="1">
    <citation type="journal article" date="2016" name="Proc. Natl. Acad. Sci. U.S.A.">
        <title>Comparative genomics of biotechnologically important yeasts.</title>
        <authorList>
            <person name="Riley R."/>
            <person name="Haridas S."/>
            <person name="Wolfe K.H."/>
            <person name="Lopes M.R."/>
            <person name="Hittinger C.T."/>
            <person name="Goeker M."/>
            <person name="Salamov A.A."/>
            <person name="Wisecaver J.H."/>
            <person name="Long T.M."/>
            <person name="Calvey C.H."/>
            <person name="Aerts A.L."/>
            <person name="Barry K.W."/>
            <person name="Choi C."/>
            <person name="Clum A."/>
            <person name="Coughlan A.Y."/>
            <person name="Deshpande S."/>
            <person name="Douglass A.P."/>
            <person name="Hanson S.J."/>
            <person name="Klenk H.-P."/>
            <person name="LaButti K.M."/>
            <person name="Lapidus A."/>
            <person name="Lindquist E.A."/>
            <person name="Lipzen A.M."/>
            <person name="Meier-Kolthoff J.P."/>
            <person name="Ohm R.A."/>
            <person name="Otillar R.P."/>
            <person name="Pangilinan J.L."/>
            <person name="Peng Y."/>
            <person name="Rokas A."/>
            <person name="Rosa C.A."/>
            <person name="Scheuner C."/>
            <person name="Sibirny A.A."/>
            <person name="Slot J.C."/>
            <person name="Stielow J.B."/>
            <person name="Sun H."/>
            <person name="Kurtzman C.P."/>
            <person name="Blackwell M."/>
            <person name="Grigoriev I.V."/>
            <person name="Jeffries T.W."/>
        </authorList>
    </citation>
    <scope>NUCLEOTIDE SEQUENCE [LARGE SCALE GENOMIC DNA]</scope>
    <source>
        <strain evidence="1 2">NRRL Y-11557</strain>
    </source>
</reference>
<protein>
    <submittedName>
        <fullName evidence="1">Uncharacterized protein</fullName>
    </submittedName>
</protein>
<evidence type="ECO:0000313" key="2">
    <source>
        <dbReference type="Proteomes" id="UP000094385"/>
    </source>
</evidence>
<sequence length="142" mass="15978">MAVDNRVLKELLATLWRRGYHPFPDGLPASARHGIPRMAARQEFDEHQAEWWCRLFRSGIPLPAGLPSRQTQRQFDFYMSTDGVGASFTCRRPRRTPGAAVTPTTVPFRLGSSTFVSIDPGLTDLAVGVRAELTWPRLRDGR</sequence>
<proteinExistence type="predicted"/>
<organism evidence="1 2">
    <name type="scientific">Lipomyces starkeyi NRRL Y-11557</name>
    <dbReference type="NCBI Taxonomy" id="675824"/>
    <lineage>
        <taxon>Eukaryota</taxon>
        <taxon>Fungi</taxon>
        <taxon>Dikarya</taxon>
        <taxon>Ascomycota</taxon>
        <taxon>Saccharomycotina</taxon>
        <taxon>Lipomycetes</taxon>
        <taxon>Lipomycetales</taxon>
        <taxon>Lipomycetaceae</taxon>
        <taxon>Lipomyces</taxon>
    </lineage>
</organism>
<dbReference type="Proteomes" id="UP000094385">
    <property type="component" value="Unassembled WGS sequence"/>
</dbReference>
<keyword evidence="2" id="KW-1185">Reference proteome</keyword>
<evidence type="ECO:0000313" key="1">
    <source>
        <dbReference type="EMBL" id="ODQ71019.1"/>
    </source>
</evidence>